<dbReference type="CDD" id="cd07989">
    <property type="entry name" value="LPLAT_AGPAT-like"/>
    <property type="match status" value="1"/>
</dbReference>
<dbReference type="PANTHER" id="PTHR10434">
    <property type="entry name" value="1-ACYL-SN-GLYCEROL-3-PHOSPHATE ACYLTRANSFERASE"/>
    <property type="match status" value="1"/>
</dbReference>
<evidence type="ECO:0000259" key="4">
    <source>
        <dbReference type="SMART" id="SM00563"/>
    </source>
</evidence>
<dbReference type="SUPFAM" id="SSF69593">
    <property type="entry name" value="Glycerol-3-phosphate (1)-acyltransferase"/>
    <property type="match status" value="1"/>
</dbReference>
<evidence type="ECO:0000313" key="5">
    <source>
        <dbReference type="EMBL" id="UZW73318.1"/>
    </source>
</evidence>
<dbReference type="KEGG" id="asem:NNL22_09650"/>
<gene>
    <name evidence="5" type="ORF">NNL22_09650</name>
</gene>
<evidence type="ECO:0000256" key="1">
    <source>
        <dbReference type="ARBA" id="ARBA00005189"/>
    </source>
</evidence>
<name>A0A9E8HET1_9ALTE</name>
<evidence type="ECO:0000256" key="3">
    <source>
        <dbReference type="ARBA" id="ARBA00023315"/>
    </source>
</evidence>
<dbReference type="SMART" id="SM00563">
    <property type="entry name" value="PlsC"/>
    <property type="match status" value="1"/>
</dbReference>
<dbReference type="AlphaFoldDB" id="A0A9E8HET1"/>
<dbReference type="Proteomes" id="UP001164472">
    <property type="component" value="Chromosome"/>
</dbReference>
<keyword evidence="2" id="KW-0808">Transferase</keyword>
<evidence type="ECO:0000313" key="6">
    <source>
        <dbReference type="Proteomes" id="UP001164472"/>
    </source>
</evidence>
<feature type="domain" description="Phospholipid/glycerol acyltransferase" evidence="4">
    <location>
        <begin position="80"/>
        <end position="194"/>
    </location>
</feature>
<dbReference type="RefSeq" id="WP_251809460.1">
    <property type="nucleotide sequence ID" value="NZ_CP101527.1"/>
</dbReference>
<proteinExistence type="predicted"/>
<dbReference type="GO" id="GO:0003841">
    <property type="term" value="F:1-acylglycerol-3-phosphate O-acyltransferase activity"/>
    <property type="evidence" value="ECO:0007669"/>
    <property type="project" value="TreeGrafter"/>
</dbReference>
<dbReference type="Pfam" id="PF01553">
    <property type="entry name" value="Acyltransferase"/>
    <property type="match status" value="1"/>
</dbReference>
<evidence type="ECO:0000256" key="2">
    <source>
        <dbReference type="ARBA" id="ARBA00022679"/>
    </source>
</evidence>
<keyword evidence="6" id="KW-1185">Reference proteome</keyword>
<dbReference type="InterPro" id="IPR002123">
    <property type="entry name" value="Plipid/glycerol_acylTrfase"/>
</dbReference>
<dbReference type="EMBL" id="CP101527">
    <property type="protein sequence ID" value="UZW73318.1"/>
    <property type="molecule type" value="Genomic_DNA"/>
</dbReference>
<comment type="pathway">
    <text evidence="1">Lipid metabolism.</text>
</comment>
<reference evidence="5" key="1">
    <citation type="submission" date="2022-07" db="EMBL/GenBank/DDBJ databases">
        <title>Alkalimarinus sp. nov., isolated from gut of a Alitta virens.</title>
        <authorList>
            <person name="Yang A.I."/>
            <person name="Shin N.-R."/>
        </authorList>
    </citation>
    <scope>NUCLEOTIDE SEQUENCE</scope>
    <source>
        <strain evidence="5">FA028</strain>
    </source>
</reference>
<dbReference type="PANTHER" id="PTHR10434:SF40">
    <property type="entry name" value="1-ACYL-SN-GLYCEROL-3-PHOSPHATE ACYLTRANSFERASE"/>
    <property type="match status" value="1"/>
</dbReference>
<accession>A0A9E8HET1</accession>
<protein>
    <submittedName>
        <fullName evidence="5">1-acyl-sn-glycerol-3-phosphate acyltransferase</fullName>
    </submittedName>
</protein>
<sequence length="244" mass="27408">MKEYNFKTSLVIKSAIFHTGCNIGLLIHCCSTLLIAPLLNVQQRQYIFTRYNVFVLWWCKVVCGVYYEIKGEENIPKGPCIILSNHQSSWETFLFQTMFSPLSTVLKKELLKVPLFGWAMRLLEPIALDRSQPVQAFKQLISQGHDRVSANRSVLIFPEGTRVAIGEKVKFNRGGAALAHHSQTPIVPVAHNAGLCVPKNSFILTPGKITIKIGTPIYSEGKSKKELYDLSTQWIESNRDAMAA</sequence>
<organism evidence="5 6">
    <name type="scientific">Alkalimarinus sediminis</name>
    <dbReference type="NCBI Taxonomy" id="1632866"/>
    <lineage>
        <taxon>Bacteria</taxon>
        <taxon>Pseudomonadati</taxon>
        <taxon>Pseudomonadota</taxon>
        <taxon>Gammaproteobacteria</taxon>
        <taxon>Alteromonadales</taxon>
        <taxon>Alteromonadaceae</taxon>
        <taxon>Alkalimarinus</taxon>
    </lineage>
</organism>
<keyword evidence="3 5" id="KW-0012">Acyltransferase</keyword>
<dbReference type="GO" id="GO:0006654">
    <property type="term" value="P:phosphatidic acid biosynthetic process"/>
    <property type="evidence" value="ECO:0007669"/>
    <property type="project" value="TreeGrafter"/>
</dbReference>